<organism evidence="3 4">
    <name type="scientific">Flavobacterium macacae</name>
    <dbReference type="NCBI Taxonomy" id="2488993"/>
    <lineage>
        <taxon>Bacteria</taxon>
        <taxon>Pseudomonadati</taxon>
        <taxon>Bacteroidota</taxon>
        <taxon>Flavobacteriia</taxon>
        <taxon>Flavobacteriales</taxon>
        <taxon>Flavobacteriaceae</taxon>
        <taxon>Flavobacterium</taxon>
    </lineage>
</organism>
<dbReference type="Pfam" id="PF00069">
    <property type="entry name" value="Pkinase"/>
    <property type="match status" value="1"/>
</dbReference>
<dbReference type="RefSeq" id="WP_125012706.1">
    <property type="nucleotide sequence ID" value="NZ_RQVR01000008.1"/>
</dbReference>
<dbReference type="OrthoDB" id="9813021at2"/>
<feature type="domain" description="Protein kinase" evidence="2">
    <location>
        <begin position="5"/>
        <end position="299"/>
    </location>
</feature>
<dbReference type="AlphaFoldDB" id="A0A3P3W8I9"/>
<keyword evidence="3" id="KW-0808">Transferase</keyword>
<dbReference type="EMBL" id="RQVR01000008">
    <property type="protein sequence ID" value="RRJ91472.1"/>
    <property type="molecule type" value="Genomic_DNA"/>
</dbReference>
<dbReference type="InterPro" id="IPR051681">
    <property type="entry name" value="Ser/Thr_Kinases-Pseudokinases"/>
</dbReference>
<dbReference type="SUPFAM" id="SSF56112">
    <property type="entry name" value="Protein kinase-like (PK-like)"/>
    <property type="match status" value="1"/>
</dbReference>
<gene>
    <name evidence="3" type="ORF">EG849_08765</name>
</gene>
<name>A0A3P3W8I9_9FLAO</name>
<dbReference type="Gene3D" id="1.10.510.10">
    <property type="entry name" value="Transferase(Phosphotransferase) domain 1"/>
    <property type="match status" value="1"/>
</dbReference>
<sequence>MVNITGICNIVNNGESDAFLKALNFNAFFQMFPGQSTVKILQEQTNAFEFEKNLLIKCRDNRLTKVSMIIDEGEINIDGFTIPTVPYLIFEIAEGDVRSNIKFSNDSEIAWKIKSLHDIAVGLNQLHNVEISHQDLKPSNVLLYNESTVSKIGDLGRSLCSSLKAPHDDGFSFTGQINYSPPEFLYGYIQQDWNQRVRSTDMYLFGSLITYYFFGMNMTALLLKHLDSRFRWTVYKGNFSEVKDYLIDAYFKSIDEIRISLGNKEFSKDLIEIISYCCYPIPEERGHKKSIKEIGNQFNFRRAIAKLDLIRRRTELKIYKND</sequence>
<evidence type="ECO:0000313" key="3">
    <source>
        <dbReference type="EMBL" id="RRJ91472.1"/>
    </source>
</evidence>
<evidence type="ECO:0000259" key="2">
    <source>
        <dbReference type="PROSITE" id="PS50011"/>
    </source>
</evidence>
<keyword evidence="3" id="KW-0418">Kinase</keyword>
<accession>A0A3P3W8I9</accession>
<dbReference type="PROSITE" id="PS50011">
    <property type="entry name" value="PROTEIN_KINASE_DOM"/>
    <property type="match status" value="1"/>
</dbReference>
<protein>
    <submittedName>
        <fullName evidence="3">Protein kinase</fullName>
    </submittedName>
</protein>
<keyword evidence="1" id="KW-0812">Transmembrane</keyword>
<keyword evidence="1" id="KW-0472">Membrane</keyword>
<dbReference type="PANTHER" id="PTHR44329">
    <property type="entry name" value="SERINE/THREONINE-PROTEIN KINASE TNNI3K-RELATED"/>
    <property type="match status" value="1"/>
</dbReference>
<dbReference type="InterPro" id="IPR011009">
    <property type="entry name" value="Kinase-like_dom_sf"/>
</dbReference>
<dbReference type="InterPro" id="IPR008271">
    <property type="entry name" value="Ser/Thr_kinase_AS"/>
</dbReference>
<dbReference type="GO" id="GO:0005524">
    <property type="term" value="F:ATP binding"/>
    <property type="evidence" value="ECO:0007669"/>
    <property type="project" value="InterPro"/>
</dbReference>
<reference evidence="3 4" key="1">
    <citation type="submission" date="2018-11" db="EMBL/GenBank/DDBJ databases">
        <title>Flavobacterium sp. nov., YIM 102600 draft genome.</title>
        <authorList>
            <person name="Li G."/>
            <person name="Jiang Y."/>
        </authorList>
    </citation>
    <scope>NUCLEOTIDE SEQUENCE [LARGE SCALE GENOMIC DNA]</scope>
    <source>
        <strain evidence="3 4">YIM 102600</strain>
    </source>
</reference>
<evidence type="ECO:0000313" key="4">
    <source>
        <dbReference type="Proteomes" id="UP000271937"/>
    </source>
</evidence>
<feature type="transmembrane region" description="Helical" evidence="1">
    <location>
        <begin position="202"/>
        <end position="223"/>
    </location>
</feature>
<comment type="caution">
    <text evidence="3">The sequence shown here is derived from an EMBL/GenBank/DDBJ whole genome shotgun (WGS) entry which is preliminary data.</text>
</comment>
<proteinExistence type="predicted"/>
<evidence type="ECO:0000256" key="1">
    <source>
        <dbReference type="SAM" id="Phobius"/>
    </source>
</evidence>
<dbReference type="Proteomes" id="UP000271937">
    <property type="component" value="Unassembled WGS sequence"/>
</dbReference>
<dbReference type="SMART" id="SM00220">
    <property type="entry name" value="S_TKc"/>
    <property type="match status" value="1"/>
</dbReference>
<dbReference type="PROSITE" id="PS00108">
    <property type="entry name" value="PROTEIN_KINASE_ST"/>
    <property type="match status" value="1"/>
</dbReference>
<dbReference type="GO" id="GO:0004674">
    <property type="term" value="F:protein serine/threonine kinase activity"/>
    <property type="evidence" value="ECO:0007669"/>
    <property type="project" value="TreeGrafter"/>
</dbReference>
<dbReference type="InterPro" id="IPR000719">
    <property type="entry name" value="Prot_kinase_dom"/>
</dbReference>
<keyword evidence="4" id="KW-1185">Reference proteome</keyword>
<keyword evidence="1" id="KW-1133">Transmembrane helix</keyword>